<accession>A0A915EQT3</accession>
<evidence type="ECO:0000256" key="6">
    <source>
        <dbReference type="ARBA" id="ARBA00022868"/>
    </source>
</evidence>
<evidence type="ECO:0000256" key="7">
    <source>
        <dbReference type="ARBA" id="ARBA00022949"/>
    </source>
</evidence>
<keyword evidence="13" id="KW-1185">Reference proteome</keyword>
<comment type="similarity">
    <text evidence="12">Belongs to the pannexin family.</text>
</comment>
<feature type="transmembrane region" description="Helical" evidence="12">
    <location>
        <begin position="105"/>
        <end position="127"/>
    </location>
</feature>
<dbReference type="Pfam" id="PF00876">
    <property type="entry name" value="Innexin"/>
    <property type="match status" value="1"/>
</dbReference>
<evidence type="ECO:0000256" key="2">
    <source>
        <dbReference type="ARBA" id="ARBA00004651"/>
    </source>
</evidence>
<keyword evidence="5 12" id="KW-0812">Transmembrane</keyword>
<name>A0A915EQT3_9BILA</name>
<sequence length="390" mass="45853">MARMVFSEVAGTLSFLRPQCDDDMVDRLHYYYTTSCLLVTAVLISLKMFGGSPVECWLPAEFQSSWQEYTELMCWSRNTYYVQFQSDIPREEKDRENLMISYYQWTPFFLVLSAFFFYSPCLIWRLLYAKSGIVLKEVVAFAIDPSNIQQRHRDANLRGISVHLSAAFRHRFRWNVKSGGDSTPPDYVKYDRLNVRQNYSLWSRLINLRFYEAYLTYLYLSVKLLFLANVMAQAYLMNHFLQTDEYDYYGWDLFNWLLRMIPSEARMSFIARRLELADIGFKRELYADELEEFVQNTSKWMESNTAEPKDEDDTFTENQDIKQEAAPRFDEKAPQCSCTARQPLLTQQRKKVPVLAPLMTRHDPYYYSQFHGGQPGDVMASGGGVEPCRC</sequence>
<dbReference type="GO" id="GO:0005243">
    <property type="term" value="F:gap junction channel activity"/>
    <property type="evidence" value="ECO:0007669"/>
    <property type="project" value="TreeGrafter"/>
</dbReference>
<comment type="subcellular location">
    <subcellularLocation>
        <location evidence="1">Cell junction</location>
        <location evidence="1">Gap junction</location>
    </subcellularLocation>
    <subcellularLocation>
        <location evidence="2 12">Cell membrane</location>
        <topology evidence="2 12">Multi-pass membrane protein</topology>
    </subcellularLocation>
</comment>
<dbReference type="GO" id="GO:0034220">
    <property type="term" value="P:monoatomic ion transmembrane transport"/>
    <property type="evidence" value="ECO:0007669"/>
    <property type="project" value="UniProtKB-KW"/>
</dbReference>
<comment type="function">
    <text evidence="12">Structural component of the gap junctions.</text>
</comment>
<keyword evidence="4" id="KW-1003">Cell membrane</keyword>
<dbReference type="Proteomes" id="UP000887574">
    <property type="component" value="Unplaced"/>
</dbReference>
<evidence type="ECO:0000256" key="5">
    <source>
        <dbReference type="ARBA" id="ARBA00022692"/>
    </source>
</evidence>
<organism evidence="13 14">
    <name type="scientific">Ditylenchus dipsaci</name>
    <dbReference type="NCBI Taxonomy" id="166011"/>
    <lineage>
        <taxon>Eukaryota</taxon>
        <taxon>Metazoa</taxon>
        <taxon>Ecdysozoa</taxon>
        <taxon>Nematoda</taxon>
        <taxon>Chromadorea</taxon>
        <taxon>Rhabditida</taxon>
        <taxon>Tylenchina</taxon>
        <taxon>Tylenchomorpha</taxon>
        <taxon>Sphaerularioidea</taxon>
        <taxon>Anguinidae</taxon>
        <taxon>Anguininae</taxon>
        <taxon>Ditylenchus</taxon>
    </lineage>
</organism>
<comment type="caution">
    <text evidence="12">Lacks conserved residue(s) required for the propagation of feature annotation.</text>
</comment>
<evidence type="ECO:0000256" key="4">
    <source>
        <dbReference type="ARBA" id="ARBA00022475"/>
    </source>
</evidence>
<keyword evidence="8 12" id="KW-1133">Transmembrane helix</keyword>
<feature type="transmembrane region" description="Helical" evidence="12">
    <location>
        <begin position="214"/>
        <end position="236"/>
    </location>
</feature>
<dbReference type="PANTHER" id="PTHR11893:SF44">
    <property type="entry name" value="INNEXIN"/>
    <property type="match status" value="1"/>
</dbReference>
<dbReference type="InterPro" id="IPR000990">
    <property type="entry name" value="Innexin"/>
</dbReference>
<proteinExistence type="inferred from homology"/>
<evidence type="ECO:0000256" key="9">
    <source>
        <dbReference type="ARBA" id="ARBA00023065"/>
    </source>
</evidence>
<keyword evidence="10 12" id="KW-0472">Membrane</keyword>
<dbReference type="GO" id="GO:0005886">
    <property type="term" value="C:plasma membrane"/>
    <property type="evidence" value="ECO:0007669"/>
    <property type="project" value="UniProtKB-SubCell"/>
</dbReference>
<protein>
    <recommendedName>
        <fullName evidence="12">Innexin</fullName>
    </recommendedName>
</protein>
<dbReference type="PRINTS" id="PR01262">
    <property type="entry name" value="INNEXIN"/>
</dbReference>
<evidence type="ECO:0000256" key="3">
    <source>
        <dbReference type="ARBA" id="ARBA00022448"/>
    </source>
</evidence>
<keyword evidence="7" id="KW-0965">Cell junction</keyword>
<evidence type="ECO:0000256" key="8">
    <source>
        <dbReference type="ARBA" id="ARBA00022989"/>
    </source>
</evidence>
<evidence type="ECO:0000256" key="12">
    <source>
        <dbReference type="RuleBase" id="RU010713"/>
    </source>
</evidence>
<evidence type="ECO:0000256" key="1">
    <source>
        <dbReference type="ARBA" id="ARBA00004610"/>
    </source>
</evidence>
<evidence type="ECO:0000313" key="13">
    <source>
        <dbReference type="Proteomes" id="UP000887574"/>
    </source>
</evidence>
<reference evidence="14" key="1">
    <citation type="submission" date="2022-11" db="UniProtKB">
        <authorList>
            <consortium name="WormBaseParasite"/>
        </authorList>
    </citation>
    <scope>IDENTIFICATION</scope>
</reference>
<evidence type="ECO:0000256" key="11">
    <source>
        <dbReference type="ARBA" id="ARBA00023303"/>
    </source>
</evidence>
<keyword evidence="6" id="KW-0303">Gap junction</keyword>
<keyword evidence="9 12" id="KW-0406">Ion transport</keyword>
<keyword evidence="3 12" id="KW-0813">Transport</keyword>
<keyword evidence="11 12" id="KW-0407">Ion channel</keyword>
<dbReference type="GO" id="GO:0005921">
    <property type="term" value="C:gap junction"/>
    <property type="evidence" value="ECO:0007669"/>
    <property type="project" value="UniProtKB-SubCell"/>
</dbReference>
<dbReference type="PANTHER" id="PTHR11893">
    <property type="entry name" value="INNEXIN"/>
    <property type="match status" value="1"/>
</dbReference>
<dbReference type="AlphaFoldDB" id="A0A915EQT3"/>
<feature type="transmembrane region" description="Helical" evidence="12">
    <location>
        <begin position="30"/>
        <end position="49"/>
    </location>
</feature>
<gene>
    <name evidence="12" type="primary">inx</name>
</gene>
<evidence type="ECO:0000313" key="14">
    <source>
        <dbReference type="WBParaSite" id="jg837"/>
    </source>
</evidence>
<evidence type="ECO:0000256" key="10">
    <source>
        <dbReference type="ARBA" id="ARBA00023136"/>
    </source>
</evidence>
<dbReference type="WBParaSite" id="jg837">
    <property type="protein sequence ID" value="jg837"/>
    <property type="gene ID" value="jg837"/>
</dbReference>
<dbReference type="PROSITE" id="PS51013">
    <property type="entry name" value="PANNEXIN"/>
    <property type="match status" value="1"/>
</dbReference>